<evidence type="ECO:0000256" key="7">
    <source>
        <dbReference type="ARBA" id="ARBA00022833"/>
    </source>
</evidence>
<sequence length="437" mass="46481">MHSWSAPDVPALPGHGARVHLFDSTARVLVPTRGTEEPATLYVCGITPYDATHLGHANTYTAFDLLVRAWRDAGRDVRYVQNVTDVDDPLLERATATGVDWRELAASQIELFRGDMTALRVVPPEHYIGAVESMETVVGAVEGMLGAGTAYRVPLTPEEAAVAGDDLGDVYADTSVDPFFGVGAHLDHAAMVDVFGENGGDPGRPGKRQALDPLLWRRTRAGEPDWDGGTLGRGRPGWHIECACIARCHLGPVVEVQGGGRDLVFPHHEMSESHLRSLTGEPAPVLLHVHAGMVGYHGEKMSKSRGNLVLVSRLLADGADPMAVRLVLLAHHYRTDWEYTDDDLAVATARLGRWREAMHGSGPSAEELLDDVRRALAADLDAPAALAAVDAWVDRALDGDGDGDGDAASDGDASAPAGADGPDLARRAVDALLGVAV</sequence>
<dbReference type="GO" id="GO:0005829">
    <property type="term" value="C:cytosol"/>
    <property type="evidence" value="ECO:0007669"/>
    <property type="project" value="TreeGrafter"/>
</dbReference>
<evidence type="ECO:0000256" key="9">
    <source>
        <dbReference type="ARBA" id="ARBA00048350"/>
    </source>
</evidence>
<feature type="binding site" evidence="10">
    <location>
        <position position="242"/>
    </location>
    <ligand>
        <name>Zn(2+)</name>
        <dbReference type="ChEBI" id="CHEBI:29105"/>
    </ligand>
</feature>
<comment type="similarity">
    <text evidence="2 10">Belongs to the class-I aminoacyl-tRNA synthetase family. MshC subfamily.</text>
</comment>
<keyword evidence="4 10" id="KW-0436">Ligase</keyword>
<accession>A0A3N4Z730</accession>
<keyword evidence="7 10" id="KW-0862">Zinc</keyword>
<feature type="binding site" evidence="10">
    <location>
        <position position="267"/>
    </location>
    <ligand>
        <name>Zn(2+)</name>
        <dbReference type="ChEBI" id="CHEBI:29105"/>
    </ligand>
</feature>
<dbReference type="GO" id="GO:0006423">
    <property type="term" value="P:cysteinyl-tRNA aminoacylation"/>
    <property type="evidence" value="ECO:0007669"/>
    <property type="project" value="TreeGrafter"/>
</dbReference>
<dbReference type="NCBIfam" id="TIGR03447">
    <property type="entry name" value="mycothiol_MshC"/>
    <property type="match status" value="1"/>
</dbReference>
<dbReference type="InterPro" id="IPR017812">
    <property type="entry name" value="Mycothiol_ligase_MshC"/>
</dbReference>
<feature type="binding site" evidence="10">
    <location>
        <position position="59"/>
    </location>
    <ligand>
        <name>L-cysteinyl-5'-AMP</name>
        <dbReference type="ChEBI" id="CHEBI:144924"/>
    </ligand>
</feature>
<dbReference type="GO" id="GO:0008270">
    <property type="term" value="F:zinc ion binding"/>
    <property type="evidence" value="ECO:0007669"/>
    <property type="project" value="UniProtKB-UniRule"/>
</dbReference>
<dbReference type="Proteomes" id="UP000280726">
    <property type="component" value="Unassembled WGS sequence"/>
</dbReference>
<feature type="binding site" evidence="10">
    <location>
        <position position="238"/>
    </location>
    <ligand>
        <name>L-cysteinyl-5'-AMP</name>
        <dbReference type="ChEBI" id="CHEBI:144924"/>
    </ligand>
</feature>
<comment type="caution">
    <text evidence="13">The sequence shown here is derived from an EMBL/GenBank/DDBJ whole genome shotgun (WGS) entry which is preliminary data.</text>
</comment>
<comment type="subunit">
    <text evidence="3 10">Monomer.</text>
</comment>
<evidence type="ECO:0000256" key="4">
    <source>
        <dbReference type="ARBA" id="ARBA00022598"/>
    </source>
</evidence>
<dbReference type="GO" id="GO:0005524">
    <property type="term" value="F:ATP binding"/>
    <property type="evidence" value="ECO:0007669"/>
    <property type="project" value="UniProtKB-KW"/>
</dbReference>
<feature type="binding site" evidence="10">
    <location>
        <position position="44"/>
    </location>
    <ligand>
        <name>Zn(2+)</name>
        <dbReference type="ChEBI" id="CHEBI:29105"/>
    </ligand>
</feature>
<name>A0A3N4Z730_9MICO</name>
<feature type="compositionally biased region" description="Low complexity" evidence="11">
    <location>
        <begin position="410"/>
        <end position="422"/>
    </location>
</feature>
<evidence type="ECO:0000256" key="2">
    <source>
        <dbReference type="ARBA" id="ARBA00007723"/>
    </source>
</evidence>
<evidence type="ECO:0000256" key="5">
    <source>
        <dbReference type="ARBA" id="ARBA00022723"/>
    </source>
</evidence>
<feature type="region of interest" description="Disordered" evidence="11">
    <location>
        <begin position="400"/>
        <end position="422"/>
    </location>
</feature>
<feature type="binding site" evidence="10">
    <location>
        <begin position="260"/>
        <end position="262"/>
    </location>
    <ligand>
        <name>L-cysteinyl-5'-AMP</name>
        <dbReference type="ChEBI" id="CHEBI:144924"/>
    </ligand>
</feature>
<evidence type="ECO:0000256" key="1">
    <source>
        <dbReference type="ARBA" id="ARBA00003679"/>
    </source>
</evidence>
<evidence type="ECO:0000256" key="8">
    <source>
        <dbReference type="ARBA" id="ARBA00022840"/>
    </source>
</evidence>
<dbReference type="PANTHER" id="PTHR10890:SF3">
    <property type="entry name" value="CYSTEINE--TRNA LIGASE, CYTOPLASMIC"/>
    <property type="match status" value="1"/>
</dbReference>
<feature type="binding site" evidence="10">
    <location>
        <begin position="44"/>
        <end position="47"/>
    </location>
    <ligand>
        <name>L-cysteinyl-5'-AMP</name>
        <dbReference type="ChEBI" id="CHEBI:144924"/>
    </ligand>
</feature>
<dbReference type="AlphaFoldDB" id="A0A3N4Z730"/>
<protein>
    <recommendedName>
        <fullName evidence="10">L-cysteine:1D-myo-inositol 2-amino-2-deoxy-alpha-D-glucopyranoside ligase</fullName>
        <shortName evidence="10">L-Cys:GlcN-Ins ligase</shortName>
        <ecNumber evidence="10">6.3.1.13</ecNumber>
    </recommendedName>
    <alternativeName>
        <fullName evidence="10">Mycothiol ligase</fullName>
        <shortName evidence="10">MSH ligase</shortName>
    </alternativeName>
</protein>
<evidence type="ECO:0000256" key="6">
    <source>
        <dbReference type="ARBA" id="ARBA00022741"/>
    </source>
</evidence>
<dbReference type="Pfam" id="PF01406">
    <property type="entry name" value="tRNA-synt_1e"/>
    <property type="match status" value="1"/>
</dbReference>
<dbReference type="PRINTS" id="PR00983">
    <property type="entry name" value="TRNASYNTHCYS"/>
</dbReference>
<keyword evidence="5 10" id="KW-0479">Metal-binding</keyword>
<comment type="cofactor">
    <cofactor evidence="10">
        <name>Zn(2+)</name>
        <dbReference type="ChEBI" id="CHEBI:29105"/>
    </cofactor>
    <text evidence="10">Binds 1 zinc ion per subunit.</text>
</comment>
<dbReference type="InterPro" id="IPR024909">
    <property type="entry name" value="Cys-tRNA/MSH_ligase"/>
</dbReference>
<evidence type="ECO:0000313" key="14">
    <source>
        <dbReference type="Proteomes" id="UP000280726"/>
    </source>
</evidence>
<comment type="caution">
    <text evidence="10">Lacks conserved residue(s) required for the propagation of feature annotation.</text>
</comment>
<gene>
    <name evidence="10" type="primary">mshC</name>
    <name evidence="13" type="ORF">EDD32_2640</name>
</gene>
<keyword evidence="14" id="KW-1185">Reference proteome</keyword>
<dbReference type="Gene3D" id="1.20.120.640">
    <property type="entry name" value="Anticodon-binding domain of a subclass of class I aminoacyl-tRNA synthetases"/>
    <property type="match status" value="1"/>
</dbReference>
<dbReference type="PANTHER" id="PTHR10890">
    <property type="entry name" value="CYSTEINYL-TRNA SYNTHETASE"/>
    <property type="match status" value="1"/>
</dbReference>
<dbReference type="GO" id="GO:0035446">
    <property type="term" value="F:cysteine-glucosaminylinositol ligase activity"/>
    <property type="evidence" value="ECO:0007669"/>
    <property type="project" value="UniProtKB-UniRule"/>
</dbReference>
<feature type="compositionally biased region" description="Acidic residues" evidence="11">
    <location>
        <begin position="400"/>
        <end position="409"/>
    </location>
</feature>
<evidence type="ECO:0000256" key="10">
    <source>
        <dbReference type="HAMAP-Rule" id="MF_01697"/>
    </source>
</evidence>
<comment type="catalytic activity">
    <reaction evidence="9 10">
        <text>1D-myo-inositol 2-amino-2-deoxy-alpha-D-glucopyranoside + L-cysteine + ATP = 1D-myo-inositol 2-(L-cysteinylamino)-2-deoxy-alpha-D-glucopyranoside + AMP + diphosphate + H(+)</text>
        <dbReference type="Rhea" id="RHEA:26176"/>
        <dbReference type="ChEBI" id="CHEBI:15378"/>
        <dbReference type="ChEBI" id="CHEBI:30616"/>
        <dbReference type="ChEBI" id="CHEBI:33019"/>
        <dbReference type="ChEBI" id="CHEBI:35235"/>
        <dbReference type="ChEBI" id="CHEBI:58886"/>
        <dbReference type="ChEBI" id="CHEBI:58887"/>
        <dbReference type="ChEBI" id="CHEBI:456215"/>
        <dbReference type="EC" id="6.3.1.13"/>
    </reaction>
</comment>
<dbReference type="InterPro" id="IPR014729">
    <property type="entry name" value="Rossmann-like_a/b/a_fold"/>
</dbReference>
<keyword evidence="8 10" id="KW-0067">ATP-binding</keyword>
<comment type="function">
    <text evidence="1 10">Catalyzes the ATP-dependent condensation of GlcN-Ins and L-cysteine to form L-Cys-GlcN-Ins.</text>
</comment>
<dbReference type="RefSeq" id="WP_123918150.1">
    <property type="nucleotide sequence ID" value="NZ_RKRA01000001.1"/>
</dbReference>
<feature type="short sequence motif" description="'HIGH' region" evidence="10">
    <location>
        <begin position="46"/>
        <end position="56"/>
    </location>
</feature>
<evidence type="ECO:0000259" key="12">
    <source>
        <dbReference type="Pfam" id="PF01406"/>
    </source>
</evidence>
<dbReference type="InterPro" id="IPR032678">
    <property type="entry name" value="tRNA-synt_1_cat_dom"/>
</dbReference>
<feature type="domain" description="tRNA synthetases class I catalytic" evidence="12">
    <location>
        <begin position="37"/>
        <end position="348"/>
    </location>
</feature>
<evidence type="ECO:0000313" key="13">
    <source>
        <dbReference type="EMBL" id="RPF28127.1"/>
    </source>
</evidence>
<dbReference type="OrthoDB" id="9815130at2"/>
<feature type="short sequence motif" description="'KMSKS' region" evidence="10">
    <location>
        <begin position="300"/>
        <end position="304"/>
    </location>
</feature>
<dbReference type="EMBL" id="RKRA01000001">
    <property type="protein sequence ID" value="RPF28127.1"/>
    <property type="molecule type" value="Genomic_DNA"/>
</dbReference>
<proteinExistence type="inferred from homology"/>
<organism evidence="13 14">
    <name type="scientific">Georgenia muralis</name>
    <dbReference type="NCBI Taxonomy" id="154117"/>
    <lineage>
        <taxon>Bacteria</taxon>
        <taxon>Bacillati</taxon>
        <taxon>Actinomycetota</taxon>
        <taxon>Actinomycetes</taxon>
        <taxon>Micrococcales</taxon>
        <taxon>Bogoriellaceae</taxon>
        <taxon>Georgenia</taxon>
    </lineage>
</organism>
<dbReference type="GO" id="GO:0010125">
    <property type="term" value="P:mycothiol biosynthetic process"/>
    <property type="evidence" value="ECO:0007669"/>
    <property type="project" value="UniProtKB-UniRule"/>
</dbReference>
<feature type="binding site" evidence="10">
    <location>
        <begin position="82"/>
        <end position="84"/>
    </location>
    <ligand>
        <name>L-cysteinyl-5'-AMP</name>
        <dbReference type="ChEBI" id="CHEBI:144924"/>
    </ligand>
</feature>
<evidence type="ECO:0000256" key="11">
    <source>
        <dbReference type="SAM" id="MobiDB-lite"/>
    </source>
</evidence>
<dbReference type="EC" id="6.3.1.13" evidence="10"/>
<dbReference type="SUPFAM" id="SSF52374">
    <property type="entry name" value="Nucleotidylyl transferase"/>
    <property type="match status" value="1"/>
</dbReference>
<dbReference type="Gene3D" id="3.40.50.620">
    <property type="entry name" value="HUPs"/>
    <property type="match status" value="1"/>
</dbReference>
<keyword evidence="6 10" id="KW-0547">Nucleotide-binding</keyword>
<reference evidence="13 14" key="1">
    <citation type="submission" date="2018-11" db="EMBL/GenBank/DDBJ databases">
        <title>Sequencing the genomes of 1000 actinobacteria strains.</title>
        <authorList>
            <person name="Klenk H.-P."/>
        </authorList>
    </citation>
    <scope>NUCLEOTIDE SEQUENCE [LARGE SCALE GENOMIC DNA]</scope>
    <source>
        <strain evidence="13 14">DSM 14418</strain>
    </source>
</reference>
<feature type="binding site" evidence="10">
    <location>
        <position position="294"/>
    </location>
    <ligand>
        <name>L-cysteinyl-5'-AMP</name>
        <dbReference type="ChEBI" id="CHEBI:144924"/>
    </ligand>
</feature>
<dbReference type="GO" id="GO:0004817">
    <property type="term" value="F:cysteine-tRNA ligase activity"/>
    <property type="evidence" value="ECO:0007669"/>
    <property type="project" value="TreeGrafter"/>
</dbReference>
<keyword evidence="13" id="KW-0030">Aminoacyl-tRNA synthetase</keyword>
<evidence type="ECO:0000256" key="3">
    <source>
        <dbReference type="ARBA" id="ARBA00011245"/>
    </source>
</evidence>
<dbReference type="HAMAP" id="MF_01697">
    <property type="entry name" value="MshC"/>
    <property type="match status" value="1"/>
</dbReference>